<dbReference type="PANTHER" id="PTHR11584:SF369">
    <property type="entry name" value="MITOGEN-ACTIVATED PROTEIN KINASE KINASE KINASE 19-RELATED"/>
    <property type="match status" value="1"/>
</dbReference>
<keyword evidence="2" id="KW-0723">Serine/threonine-protein kinase</keyword>
<dbReference type="SMART" id="SM00220">
    <property type="entry name" value="S_TKc"/>
    <property type="match status" value="1"/>
</dbReference>
<evidence type="ECO:0000256" key="3">
    <source>
        <dbReference type="ARBA" id="ARBA00022679"/>
    </source>
</evidence>
<reference evidence="9 10" key="1">
    <citation type="journal article" date="2009" name="Genome Res.">
        <title>Comparative genomic analyses of the human fungal pathogens Coccidioides and their relatives.</title>
        <authorList>
            <person name="Sharpton T.J."/>
            <person name="Stajich J.E."/>
            <person name="Rounsley S.D."/>
            <person name="Gardner M.J."/>
            <person name="Wortman J.R."/>
            <person name="Jordar V.S."/>
            <person name="Maiti R."/>
            <person name="Kodira C.D."/>
            <person name="Neafsey D.E."/>
            <person name="Zeng Q."/>
            <person name="Hung C.-Y."/>
            <person name="McMahan C."/>
            <person name="Muszewska A."/>
            <person name="Grynberg M."/>
            <person name="Mandel M.A."/>
            <person name="Kellner E.M."/>
            <person name="Barker B.M."/>
            <person name="Galgiani J.N."/>
            <person name="Orbach M.J."/>
            <person name="Kirkland T.N."/>
            <person name="Cole G.T."/>
            <person name="Henn M.R."/>
            <person name="Birren B.W."/>
            <person name="Taylor J.W."/>
        </authorList>
    </citation>
    <scope>NUCLEOTIDE SEQUENCE [LARGE SCALE GENOMIC DNA]</scope>
    <source>
        <strain evidence="10">C735</strain>
    </source>
</reference>
<dbReference type="EMBL" id="ACFW01000004">
    <property type="protein sequence ID" value="EER29763.1"/>
    <property type="molecule type" value="Genomic_DNA"/>
</dbReference>
<dbReference type="PANTHER" id="PTHR11584">
    <property type="entry name" value="SERINE/THREONINE PROTEIN KINASE"/>
    <property type="match status" value="1"/>
</dbReference>
<dbReference type="PROSITE" id="PS00107">
    <property type="entry name" value="PROTEIN_KINASE_ATP"/>
    <property type="match status" value="1"/>
</dbReference>
<accession>C5NZY6</accession>
<comment type="caution">
    <text evidence="9">The sequence shown here is derived from an EMBL/GenBank/DDBJ whole genome shotgun (WGS) entry which is preliminary data.</text>
</comment>
<evidence type="ECO:0000256" key="6">
    <source>
        <dbReference type="ARBA" id="ARBA00022840"/>
    </source>
</evidence>
<comment type="similarity">
    <text evidence="1">Belongs to the protein kinase superfamily. STE Ser/Thr protein kinase family. MAP kinase kinase kinase subfamily.</text>
</comment>
<dbReference type="VEuPathDB" id="FungiDB:CPC735_000190"/>
<dbReference type="InterPro" id="IPR008271">
    <property type="entry name" value="Ser/Thr_kinase_AS"/>
</dbReference>
<proteinExistence type="inferred from homology"/>
<keyword evidence="6 7" id="KW-0067">ATP-binding</keyword>
<dbReference type="Gene3D" id="1.10.510.10">
    <property type="entry name" value="Transferase(Phosphotransferase) domain 1"/>
    <property type="match status" value="1"/>
</dbReference>
<gene>
    <name evidence="9" type="ORF">CPC735_000190</name>
</gene>
<evidence type="ECO:0000259" key="8">
    <source>
        <dbReference type="PROSITE" id="PS50011"/>
    </source>
</evidence>
<feature type="domain" description="Protein kinase" evidence="8">
    <location>
        <begin position="208"/>
        <end position="464"/>
    </location>
</feature>
<dbReference type="OrthoDB" id="4062651at2759"/>
<dbReference type="GO" id="GO:0005524">
    <property type="term" value="F:ATP binding"/>
    <property type="evidence" value="ECO:0007669"/>
    <property type="project" value="UniProtKB-UniRule"/>
</dbReference>
<dbReference type="HOGENOM" id="CLU_029466_1_1_1"/>
<name>C5NZY6_COCP7</name>
<dbReference type="Proteomes" id="UP000009084">
    <property type="component" value="Unassembled WGS sequence"/>
</dbReference>
<dbReference type="InterPro" id="IPR000719">
    <property type="entry name" value="Prot_kinase_dom"/>
</dbReference>
<dbReference type="GO" id="GO:0004674">
    <property type="term" value="F:protein serine/threonine kinase activity"/>
    <property type="evidence" value="ECO:0007669"/>
    <property type="project" value="UniProtKB-KW"/>
</dbReference>
<keyword evidence="4 7" id="KW-0547">Nucleotide-binding</keyword>
<dbReference type="Pfam" id="PF00069">
    <property type="entry name" value="Pkinase"/>
    <property type="match status" value="1"/>
</dbReference>
<protein>
    <submittedName>
        <fullName evidence="9">Kinase domain containing protein</fullName>
    </submittedName>
</protein>
<dbReference type="SUPFAM" id="SSF56112">
    <property type="entry name" value="Protein kinase-like (PK-like)"/>
    <property type="match status" value="1"/>
</dbReference>
<keyword evidence="3" id="KW-0808">Transferase</keyword>
<dbReference type="PROSITE" id="PS00108">
    <property type="entry name" value="PROTEIN_KINASE_ST"/>
    <property type="match status" value="1"/>
</dbReference>
<dbReference type="PROSITE" id="PS50011">
    <property type="entry name" value="PROTEIN_KINASE_DOM"/>
    <property type="match status" value="1"/>
</dbReference>
<evidence type="ECO:0000313" key="9">
    <source>
        <dbReference type="EMBL" id="EER29763.1"/>
    </source>
</evidence>
<feature type="binding site" evidence="7">
    <location>
        <position position="237"/>
    </location>
    <ligand>
        <name>ATP</name>
        <dbReference type="ChEBI" id="CHEBI:30616"/>
    </ligand>
</feature>
<sequence>MIRSEPHPLSVFSLVPLNERSSRALDHPKNQPHVSYLPDYNDDAYSSERGRGLNIGFNIESSSPCTLATIGCEGDIIVSGSAISRIQCCFEVVQSTGMFRLTDRSRHHNTQFKGLDAVPFEPGRTPRRAVIHAIFNTEFAFGGSNSNLYHFRIHWHRVHFDIRRQIDSRGSDHCLTISDTSGEEDTALGPERFTQIHIPQFPKLRYRYLTNYPLGRGTFGEVFEGVNVDTGELLAVKNVTLPDTPNHGTAYKSLKIEIENIGSIKHENIIRYLWTEWKSMHMFIIVMPRMHGSVARLMNDGAFITDHNLTAELLHQMLKALDLLALRGLIHRDVKPENILYLTAPDRSYNFKLADFGLCNYATRATTRAGTLPYMAPEVLIKGRVSQTHKMDVWSLFVTIAVILNVAELRAQFRNPKLMGNPKSQIEAIQEAARHSSLLPLKMMAIVDAGQRASAGEMLDQLFHGEGRTTPKGRHHPATPQLNLTICHPESSRLSQAESWGSAMLMD</sequence>
<evidence type="ECO:0000256" key="5">
    <source>
        <dbReference type="ARBA" id="ARBA00022777"/>
    </source>
</evidence>
<organism evidence="9 10">
    <name type="scientific">Coccidioides posadasii (strain C735)</name>
    <name type="common">Valley fever fungus</name>
    <dbReference type="NCBI Taxonomy" id="222929"/>
    <lineage>
        <taxon>Eukaryota</taxon>
        <taxon>Fungi</taxon>
        <taxon>Dikarya</taxon>
        <taxon>Ascomycota</taxon>
        <taxon>Pezizomycotina</taxon>
        <taxon>Eurotiomycetes</taxon>
        <taxon>Eurotiomycetidae</taxon>
        <taxon>Onygenales</taxon>
        <taxon>Onygenaceae</taxon>
        <taxon>Coccidioides</taxon>
    </lineage>
</organism>
<evidence type="ECO:0000313" key="10">
    <source>
        <dbReference type="Proteomes" id="UP000009084"/>
    </source>
</evidence>
<evidence type="ECO:0000256" key="2">
    <source>
        <dbReference type="ARBA" id="ARBA00022527"/>
    </source>
</evidence>
<evidence type="ECO:0000256" key="4">
    <source>
        <dbReference type="ARBA" id="ARBA00022741"/>
    </source>
</evidence>
<dbReference type="InterPro" id="IPR011009">
    <property type="entry name" value="Kinase-like_dom_sf"/>
</dbReference>
<dbReference type="RefSeq" id="XP_003071908.1">
    <property type="nucleotide sequence ID" value="XM_003071862.1"/>
</dbReference>
<dbReference type="AlphaFoldDB" id="C5NZY6"/>
<evidence type="ECO:0000256" key="1">
    <source>
        <dbReference type="ARBA" id="ARBA00006529"/>
    </source>
</evidence>
<keyword evidence="5 9" id="KW-0418">Kinase</keyword>
<evidence type="ECO:0000256" key="7">
    <source>
        <dbReference type="PROSITE-ProRule" id="PRU10141"/>
    </source>
</evidence>
<dbReference type="KEGG" id="cpw:9697394"/>
<dbReference type="InterPro" id="IPR017441">
    <property type="entry name" value="Protein_kinase_ATP_BS"/>
</dbReference>